<reference evidence="1" key="1">
    <citation type="journal article" date="2014" name="Front. Microbiol.">
        <title>High frequency of phylogenetically diverse reductive dehalogenase-homologous genes in deep subseafloor sedimentary metagenomes.</title>
        <authorList>
            <person name="Kawai M."/>
            <person name="Futagami T."/>
            <person name="Toyoda A."/>
            <person name="Takaki Y."/>
            <person name="Nishi S."/>
            <person name="Hori S."/>
            <person name="Arai W."/>
            <person name="Tsubouchi T."/>
            <person name="Morono Y."/>
            <person name="Uchiyama I."/>
            <person name="Ito T."/>
            <person name="Fujiyama A."/>
            <person name="Inagaki F."/>
            <person name="Takami H."/>
        </authorList>
    </citation>
    <scope>NUCLEOTIDE SEQUENCE</scope>
    <source>
        <strain evidence="1">Expedition CK06-06</strain>
    </source>
</reference>
<gene>
    <name evidence="1" type="ORF">S01H4_54368</name>
</gene>
<accession>X1E623</accession>
<dbReference type="AlphaFoldDB" id="X1E623"/>
<organism evidence="1">
    <name type="scientific">marine sediment metagenome</name>
    <dbReference type="NCBI Taxonomy" id="412755"/>
    <lineage>
        <taxon>unclassified sequences</taxon>
        <taxon>metagenomes</taxon>
        <taxon>ecological metagenomes</taxon>
    </lineage>
</organism>
<sequence>MGFKGKVTERKKIMSPIGQIEVVTTEYGFPRRKKVIWWMGEMQVVEVGELITVYHAAPGRKSDFEPIKWEPLCYEVELNEEADTDDATEMFFTPDEVSPGKPFEFDELEKAEEFIELLKCKSVTAGGIEIDSRAEFKRWKKVMEIMKEKS</sequence>
<dbReference type="EMBL" id="BART01031277">
    <property type="protein sequence ID" value="GAH12639.1"/>
    <property type="molecule type" value="Genomic_DNA"/>
</dbReference>
<protein>
    <submittedName>
        <fullName evidence="1">Uncharacterized protein</fullName>
    </submittedName>
</protein>
<comment type="caution">
    <text evidence="1">The sequence shown here is derived from an EMBL/GenBank/DDBJ whole genome shotgun (WGS) entry which is preliminary data.</text>
</comment>
<evidence type="ECO:0000313" key="1">
    <source>
        <dbReference type="EMBL" id="GAH12639.1"/>
    </source>
</evidence>
<name>X1E623_9ZZZZ</name>
<proteinExistence type="predicted"/>